<dbReference type="Pfam" id="PF00667">
    <property type="entry name" value="FAD_binding_1"/>
    <property type="match status" value="1"/>
</dbReference>
<proteinExistence type="predicted"/>
<organism evidence="15 16">
    <name type="scientific">Ferrimonas sediminicola</name>
    <dbReference type="NCBI Taxonomy" id="2569538"/>
    <lineage>
        <taxon>Bacteria</taxon>
        <taxon>Pseudomonadati</taxon>
        <taxon>Pseudomonadota</taxon>
        <taxon>Gammaproteobacteria</taxon>
        <taxon>Alteromonadales</taxon>
        <taxon>Ferrimonadaceae</taxon>
        <taxon>Ferrimonas</taxon>
    </lineage>
</organism>
<keyword evidence="1 11" id="KW-0813">Transport</keyword>
<dbReference type="EC" id="1.8.1.2" evidence="11"/>
<dbReference type="SUPFAM" id="SSF63380">
    <property type="entry name" value="Riboflavin synthase domain-like"/>
    <property type="match status" value="1"/>
</dbReference>
<dbReference type="Pfam" id="PF00175">
    <property type="entry name" value="NAD_binding_1"/>
    <property type="match status" value="1"/>
</dbReference>
<dbReference type="GO" id="GO:0010181">
    <property type="term" value="F:FMN binding"/>
    <property type="evidence" value="ECO:0007669"/>
    <property type="project" value="InterPro"/>
</dbReference>
<dbReference type="GO" id="GO:0050660">
    <property type="term" value="F:flavin adenine dinucleotide binding"/>
    <property type="evidence" value="ECO:0007669"/>
    <property type="project" value="InterPro"/>
</dbReference>
<dbReference type="PRINTS" id="PR00369">
    <property type="entry name" value="FLAVODOXIN"/>
</dbReference>
<dbReference type="Gene3D" id="2.40.30.10">
    <property type="entry name" value="Translation factors"/>
    <property type="match status" value="1"/>
</dbReference>
<keyword evidence="8 11" id="KW-0560">Oxidoreductase</keyword>
<comment type="function">
    <text evidence="11">Component of the sulfite reductase complex that catalyzes the 6-electron reduction of sulfite to sulfide. This is one of several activities required for the biosynthesis of L-cysteine from sulfate. The flavoprotein component catalyzes the electron flow from NADPH -&gt; FAD -&gt; FMN to the hemoprotein component.</text>
</comment>
<keyword evidence="2 11" id="KW-0028">Amino-acid biosynthesis</keyword>
<dbReference type="InterPro" id="IPR039261">
    <property type="entry name" value="FNR_nucleotide-bd"/>
</dbReference>
<evidence type="ECO:0000313" key="15">
    <source>
        <dbReference type="EMBL" id="TKB51459.1"/>
    </source>
</evidence>
<dbReference type="PANTHER" id="PTHR19384">
    <property type="entry name" value="NITRIC OXIDE SYNTHASE-RELATED"/>
    <property type="match status" value="1"/>
</dbReference>
<dbReference type="UniPathway" id="UPA00140">
    <property type="reaction ID" value="UER00207"/>
</dbReference>
<dbReference type="PIRSF" id="PIRSF000207">
    <property type="entry name" value="SiR-FP_CysJ"/>
    <property type="match status" value="1"/>
</dbReference>
<dbReference type="PRINTS" id="PR00371">
    <property type="entry name" value="FPNCR"/>
</dbReference>
<keyword evidence="4 11" id="KW-0288">FMN</keyword>
<name>A0A4U1BJ69_9GAMM</name>
<dbReference type="InterPro" id="IPR001433">
    <property type="entry name" value="OxRdtase_FAD/NAD-bd"/>
</dbReference>
<comment type="cofactor">
    <cofactor evidence="11 12">
        <name>FMN</name>
        <dbReference type="ChEBI" id="CHEBI:58210"/>
    </cofactor>
    <text evidence="11 12">Binds 1 FMN per subunit.</text>
</comment>
<feature type="binding site" evidence="12">
    <location>
        <begin position="114"/>
        <end position="117"/>
    </location>
    <ligand>
        <name>FMN</name>
        <dbReference type="ChEBI" id="CHEBI:58210"/>
    </ligand>
</feature>
<keyword evidence="5 11" id="KW-0274">FAD</keyword>
<comment type="pathway">
    <text evidence="11">Sulfur metabolism; hydrogen sulfide biosynthesis; hydrogen sulfide from sulfite (NADPH route): step 1/1.</text>
</comment>
<dbReference type="InterPro" id="IPR017938">
    <property type="entry name" value="Riboflavin_synthase-like_b-brl"/>
</dbReference>
<comment type="catalytic activity">
    <reaction evidence="10 11">
        <text>hydrogen sulfide + 3 NADP(+) + 3 H2O = sulfite + 3 NADPH + 4 H(+)</text>
        <dbReference type="Rhea" id="RHEA:13801"/>
        <dbReference type="ChEBI" id="CHEBI:15377"/>
        <dbReference type="ChEBI" id="CHEBI:15378"/>
        <dbReference type="ChEBI" id="CHEBI:17359"/>
        <dbReference type="ChEBI" id="CHEBI:29919"/>
        <dbReference type="ChEBI" id="CHEBI:57783"/>
        <dbReference type="ChEBI" id="CHEBI:58349"/>
        <dbReference type="EC" id="1.8.1.2"/>
    </reaction>
</comment>
<sequence length="592" mass="64637">MQLSELSAGAGVLAPAQLSQLQQLTSNLSPLQLAWVSGYLAASANLSGAQPQPAAQPESALTILYGSQTGNSRSVAQQLAEAAEAQGREVALISMAEYKPKRLKEERQLLVVVSTHGEGEPPDDAIALHKFLFSSRAPKLDGVHYGVLALGDSSYDHFCHTGREFDARLAELGGTRLLERTDCDVDFEDAAEAWIAQALRKLADLAPAAAEAAAPTQTAAASSYSRSNPFRATLLASQKITGRGSIKDTRHVELSLEQSGLSYQPGDALGVWMDNDPALVAQILAATDLRGDEPVQIKETSVPLSQALQQTFELTLLHPALVKGWAELAGSAELAQIADDGDALKTFILSHQLLDLAKRYPAKPDAEALVGLLRKLTPRLYSIASSQAEVEEEVHLTVALVEEERDGEPRLGTVSGAFARRLQEGDEVRVYVEPNHNFRLPDSADTPVIMIGPGTGVAPFRAFMQQRDAQGAEGENWLFFGNPTFTDDFLYQVEWQGYVKSGLLDRISLAFSRDQEHKIYVQDRIRESGADLYQWLERGAHLYLCGDAERMAVDVESALIEVVTEHGRKSREQAEAYLEALRSSKRYQKDVY</sequence>
<comment type="caution">
    <text evidence="15">The sequence shown here is derived from an EMBL/GenBank/DDBJ whole genome shotgun (WGS) entry which is preliminary data.</text>
</comment>
<comment type="cofactor">
    <cofactor evidence="11 12">
        <name>FAD</name>
        <dbReference type="ChEBI" id="CHEBI:57692"/>
    </cofactor>
    <text evidence="11 12">Binds 1 FAD per subunit.</text>
</comment>
<dbReference type="Gene3D" id="3.40.50.80">
    <property type="entry name" value="Nucleotide-binding domain of ferredoxin-NADP reductase (FNR) module"/>
    <property type="match status" value="1"/>
</dbReference>
<evidence type="ECO:0000256" key="12">
    <source>
        <dbReference type="PIRSR" id="PIRSR000207-1"/>
    </source>
</evidence>
<dbReference type="OrthoDB" id="9816402at2"/>
<dbReference type="GO" id="GO:0019344">
    <property type="term" value="P:cysteine biosynthetic process"/>
    <property type="evidence" value="ECO:0007669"/>
    <property type="project" value="UniProtKB-KW"/>
</dbReference>
<feature type="binding site" evidence="12">
    <location>
        <position position="592"/>
    </location>
    <ligand>
        <name>FAD</name>
        <dbReference type="ChEBI" id="CHEBI:57692"/>
    </ligand>
</feature>
<evidence type="ECO:0000256" key="6">
    <source>
        <dbReference type="ARBA" id="ARBA00022857"/>
    </source>
</evidence>
<dbReference type="InterPro" id="IPR023173">
    <property type="entry name" value="NADPH_Cyt_P450_Rdtase_alpha"/>
</dbReference>
<dbReference type="EMBL" id="SWCI01000001">
    <property type="protein sequence ID" value="TKB51459.1"/>
    <property type="molecule type" value="Genomic_DNA"/>
</dbReference>
<dbReference type="GO" id="GO:0005829">
    <property type="term" value="C:cytosol"/>
    <property type="evidence" value="ECO:0007669"/>
    <property type="project" value="TreeGrafter"/>
</dbReference>
<evidence type="ECO:0000256" key="5">
    <source>
        <dbReference type="ARBA" id="ARBA00022827"/>
    </source>
</evidence>
<feature type="binding site" evidence="12">
    <location>
        <begin position="397"/>
        <end position="399"/>
    </location>
    <ligand>
        <name>FAD</name>
        <dbReference type="ChEBI" id="CHEBI:57692"/>
    </ligand>
</feature>
<feature type="binding site" evidence="12">
    <location>
        <begin position="150"/>
        <end position="159"/>
    </location>
    <ligand>
        <name>FMN</name>
        <dbReference type="ChEBI" id="CHEBI:58210"/>
    </ligand>
</feature>
<feature type="binding site" evidence="12">
    <location>
        <begin position="412"/>
        <end position="415"/>
    </location>
    <ligand>
        <name>FAD</name>
        <dbReference type="ChEBI" id="CHEBI:57692"/>
    </ligand>
</feature>
<keyword evidence="6 11" id="KW-0521">NADP</keyword>
<keyword evidence="9 11" id="KW-0198">Cysteine biosynthesis</keyword>
<evidence type="ECO:0000256" key="9">
    <source>
        <dbReference type="ARBA" id="ARBA00023192"/>
    </source>
</evidence>
<dbReference type="PANTHER" id="PTHR19384:SF128">
    <property type="entry name" value="NADPH OXIDOREDUCTASE A"/>
    <property type="match status" value="1"/>
</dbReference>
<dbReference type="Pfam" id="PF00258">
    <property type="entry name" value="Flavodoxin_1"/>
    <property type="match status" value="1"/>
</dbReference>
<evidence type="ECO:0000256" key="7">
    <source>
        <dbReference type="ARBA" id="ARBA00022982"/>
    </source>
</evidence>
<dbReference type="GO" id="GO:0070814">
    <property type="term" value="P:hydrogen sulfide biosynthetic process"/>
    <property type="evidence" value="ECO:0007669"/>
    <property type="project" value="UniProtKB-UniPathway"/>
</dbReference>
<dbReference type="InterPro" id="IPR010199">
    <property type="entry name" value="CysJ"/>
</dbReference>
<evidence type="ECO:0000313" key="16">
    <source>
        <dbReference type="Proteomes" id="UP000305674"/>
    </source>
</evidence>
<dbReference type="InterPro" id="IPR029039">
    <property type="entry name" value="Flavoprotein-like_sf"/>
</dbReference>
<dbReference type="Proteomes" id="UP000305674">
    <property type="component" value="Unassembled WGS sequence"/>
</dbReference>
<feature type="domain" description="Flavodoxin-like" evidence="13">
    <location>
        <begin position="61"/>
        <end position="199"/>
    </location>
</feature>
<evidence type="ECO:0000259" key="14">
    <source>
        <dbReference type="PROSITE" id="PS51384"/>
    </source>
</evidence>
<evidence type="ECO:0000256" key="10">
    <source>
        <dbReference type="ARBA" id="ARBA00052219"/>
    </source>
</evidence>
<feature type="binding site" evidence="12">
    <location>
        <begin position="379"/>
        <end position="382"/>
    </location>
    <ligand>
        <name>FAD</name>
        <dbReference type="ChEBI" id="CHEBI:57692"/>
    </ligand>
</feature>
<dbReference type="CDD" id="cd06199">
    <property type="entry name" value="SiR"/>
    <property type="match status" value="1"/>
</dbReference>
<evidence type="ECO:0000256" key="2">
    <source>
        <dbReference type="ARBA" id="ARBA00022605"/>
    </source>
</evidence>
<dbReference type="RefSeq" id="WP_136851037.1">
    <property type="nucleotide sequence ID" value="NZ_SWCI01000001.1"/>
</dbReference>
<dbReference type="Gene3D" id="1.20.990.10">
    <property type="entry name" value="NADPH-cytochrome p450 Reductase, Chain A, domain 3"/>
    <property type="match status" value="1"/>
</dbReference>
<keyword evidence="16" id="KW-1185">Reference proteome</keyword>
<evidence type="ECO:0000256" key="4">
    <source>
        <dbReference type="ARBA" id="ARBA00022643"/>
    </source>
</evidence>
<dbReference type="AlphaFoldDB" id="A0A4U1BJ69"/>
<feature type="binding site" evidence="12">
    <location>
        <position position="554"/>
    </location>
    <ligand>
        <name>NADP(+)</name>
        <dbReference type="ChEBI" id="CHEBI:58349"/>
    </ligand>
</feature>
<dbReference type="PROSITE" id="PS50902">
    <property type="entry name" value="FLAVODOXIN_LIKE"/>
    <property type="match status" value="1"/>
</dbReference>
<evidence type="ECO:0000256" key="8">
    <source>
        <dbReference type="ARBA" id="ARBA00023002"/>
    </source>
</evidence>
<keyword evidence="7 11" id="KW-0249">Electron transport</keyword>
<dbReference type="NCBIfam" id="TIGR01931">
    <property type="entry name" value="cysJ"/>
    <property type="match status" value="1"/>
</dbReference>
<feature type="binding site" evidence="12">
    <location>
        <position position="315"/>
    </location>
    <ligand>
        <name>FAD</name>
        <dbReference type="ChEBI" id="CHEBI:57692"/>
    </ligand>
</feature>
<accession>A0A4U1BJ69</accession>
<feature type="domain" description="FAD-binding FR-type" evidence="14">
    <location>
        <begin position="227"/>
        <end position="441"/>
    </location>
</feature>
<gene>
    <name evidence="15" type="ORF">FCL40_02575</name>
</gene>
<reference evidence="15 16" key="1">
    <citation type="submission" date="2019-04" db="EMBL/GenBank/DDBJ databases">
        <authorList>
            <person name="Hwang J.C."/>
        </authorList>
    </citation>
    <scope>NUCLEOTIDE SEQUENCE [LARGE SCALE GENOMIC DNA]</scope>
    <source>
        <strain evidence="15 16">IMCC35001</strain>
    </source>
</reference>
<evidence type="ECO:0000256" key="1">
    <source>
        <dbReference type="ARBA" id="ARBA00022448"/>
    </source>
</evidence>
<keyword evidence="3 11" id="KW-0285">Flavoprotein</keyword>
<dbReference type="GO" id="GO:0004783">
    <property type="term" value="F:sulfite reductase (NADPH) activity"/>
    <property type="evidence" value="ECO:0007669"/>
    <property type="project" value="UniProtKB-EC"/>
</dbReference>
<dbReference type="SUPFAM" id="SSF52218">
    <property type="entry name" value="Flavoproteins"/>
    <property type="match status" value="1"/>
</dbReference>
<dbReference type="Gene3D" id="3.40.50.360">
    <property type="match status" value="1"/>
</dbReference>
<dbReference type="PROSITE" id="PS51384">
    <property type="entry name" value="FAD_FR"/>
    <property type="match status" value="1"/>
</dbReference>
<dbReference type="InterPro" id="IPR001709">
    <property type="entry name" value="Flavoprot_Pyr_Nucl_cyt_Rdtase"/>
</dbReference>
<evidence type="ECO:0000256" key="3">
    <source>
        <dbReference type="ARBA" id="ARBA00022630"/>
    </source>
</evidence>
<dbReference type="InterPro" id="IPR008254">
    <property type="entry name" value="Flavodoxin/NO_synth"/>
</dbReference>
<evidence type="ECO:0000256" key="11">
    <source>
        <dbReference type="PIRNR" id="PIRNR000207"/>
    </source>
</evidence>
<comment type="subunit">
    <text evidence="11">Alpha(8)-beta(8). The alpha component is a flavoprotein, the beta component is a hemoprotein.</text>
</comment>
<evidence type="ECO:0000259" key="13">
    <source>
        <dbReference type="PROSITE" id="PS50902"/>
    </source>
</evidence>
<dbReference type="SUPFAM" id="SSF52343">
    <property type="entry name" value="Ferredoxin reductase-like, C-terminal NADP-linked domain"/>
    <property type="match status" value="1"/>
</dbReference>
<dbReference type="FunFam" id="3.40.50.80:FF:000001">
    <property type="entry name" value="NADPH--cytochrome P450 reductase 1"/>
    <property type="match status" value="1"/>
</dbReference>
<dbReference type="InterPro" id="IPR017927">
    <property type="entry name" value="FAD-bd_FR_type"/>
</dbReference>
<protein>
    <recommendedName>
        <fullName evidence="11">Sulfite reductase [NADPH] flavoprotein alpha-component</fullName>
        <shortName evidence="11">SiR-FP</shortName>
        <ecNumber evidence="11">1.8.1.2</ecNumber>
    </recommendedName>
</protein>
<feature type="binding site" evidence="12">
    <location>
        <begin position="512"/>
        <end position="513"/>
    </location>
    <ligand>
        <name>NADP(+)</name>
        <dbReference type="ChEBI" id="CHEBI:58349"/>
    </ligand>
</feature>
<dbReference type="InterPro" id="IPR001094">
    <property type="entry name" value="Flavdoxin-like"/>
</dbReference>
<feature type="binding site" evidence="12">
    <location>
        <begin position="518"/>
        <end position="522"/>
    </location>
    <ligand>
        <name>NADP(+)</name>
        <dbReference type="ChEBI" id="CHEBI:58349"/>
    </ligand>
</feature>
<dbReference type="InterPro" id="IPR003097">
    <property type="entry name" value="CysJ-like_FAD-binding"/>
</dbReference>